<gene>
    <name evidence="1" type="ORF">AABB81_11220</name>
</gene>
<name>A0ABU9L220_9FLAO</name>
<dbReference type="EMBL" id="JBCDNA010000002">
    <property type="protein sequence ID" value="MEL4456470.1"/>
    <property type="molecule type" value="Genomic_DNA"/>
</dbReference>
<evidence type="ECO:0000313" key="2">
    <source>
        <dbReference type="Proteomes" id="UP001474120"/>
    </source>
</evidence>
<keyword evidence="2" id="KW-1185">Reference proteome</keyword>
<protein>
    <submittedName>
        <fullName evidence="1">DUF3575 domain-containing protein</fullName>
    </submittedName>
</protein>
<dbReference type="Proteomes" id="UP001474120">
    <property type="component" value="Unassembled WGS sequence"/>
</dbReference>
<comment type="caution">
    <text evidence="1">The sequence shown here is derived from an EMBL/GenBank/DDBJ whole genome shotgun (WGS) entry which is preliminary data.</text>
</comment>
<proteinExistence type="predicted"/>
<dbReference type="RefSeq" id="WP_342160614.1">
    <property type="nucleotide sequence ID" value="NZ_JBCDNA010000002.1"/>
</dbReference>
<reference evidence="1 2" key="1">
    <citation type="submission" date="2024-04" db="EMBL/GenBank/DDBJ databases">
        <title>whole genome sequencing of Lutimonas vermicola strain IMCC1616.</title>
        <authorList>
            <person name="Bae S.S."/>
        </authorList>
    </citation>
    <scope>NUCLEOTIDE SEQUENCE [LARGE SCALE GENOMIC DNA]</scope>
    <source>
        <strain evidence="1 2">IMCC1616</strain>
    </source>
</reference>
<organism evidence="1 2">
    <name type="scientific">Lutimonas vermicola</name>
    <dbReference type="NCBI Taxonomy" id="414288"/>
    <lineage>
        <taxon>Bacteria</taxon>
        <taxon>Pseudomonadati</taxon>
        <taxon>Bacteroidota</taxon>
        <taxon>Flavobacteriia</taxon>
        <taxon>Flavobacteriales</taxon>
        <taxon>Flavobacteriaceae</taxon>
        <taxon>Lutimonas</taxon>
    </lineage>
</organism>
<sequence length="169" mass="18812">MKNEGFIIVIVLLTSMSVFAQKNILKGGFVASGGANLGLQYERSVSSRVSVLGQIGYAEIFDIIGMQSSTGLGMYVEGRYYFSTKKDLMEGWHGGIYCTYMNTHYNDGWFDYDQNNLGIGAVGGYQWVFSPRITVDTLFGGGYLRFDEENMVGDRGFYPLIGLNLGYNF</sequence>
<accession>A0ABU9L220</accession>
<dbReference type="InterPro" id="IPR021958">
    <property type="entry name" value="DUF3575"/>
</dbReference>
<dbReference type="Pfam" id="PF12099">
    <property type="entry name" value="DUF3575"/>
    <property type="match status" value="1"/>
</dbReference>
<evidence type="ECO:0000313" key="1">
    <source>
        <dbReference type="EMBL" id="MEL4456470.1"/>
    </source>
</evidence>